<comment type="similarity">
    <text evidence="2 12">Belongs to the cytochrome c family. PsbV subfamily.</text>
</comment>
<feature type="binding site" description="axial binding residue" evidence="12">
    <location>
        <position position="67"/>
    </location>
    <ligand>
        <name>heme c</name>
        <dbReference type="ChEBI" id="CHEBI:61717"/>
    </ligand>
    <ligandPart>
        <name>Fe</name>
        <dbReference type="ChEBI" id="CHEBI:18248"/>
    </ligandPart>
</feature>
<evidence type="ECO:0000256" key="2">
    <source>
        <dbReference type="ARBA" id="ARBA00010433"/>
    </source>
</evidence>
<comment type="caution">
    <text evidence="14">The sequence shown here is derived from an EMBL/GenBank/DDBJ whole genome shotgun (WGS) entry which is preliminary data.</text>
</comment>
<accession>A0ABR8JB63</accession>
<keyword evidence="8 12" id="KW-0408">Iron</keyword>
<name>A0ABR8JB63_9NOST</name>
<dbReference type="InterPro" id="IPR017851">
    <property type="entry name" value="PsbV_cyt_c550"/>
</dbReference>
<keyword evidence="3 12" id="KW-0813">Transport</keyword>
<evidence type="ECO:0000259" key="13">
    <source>
        <dbReference type="PROSITE" id="PS51007"/>
    </source>
</evidence>
<dbReference type="Pfam" id="PF14495">
    <property type="entry name" value="Cytochrom_C550"/>
    <property type="match status" value="1"/>
</dbReference>
<dbReference type="HAMAP" id="MF_01378">
    <property type="entry name" value="PSII_Cyt550"/>
    <property type="match status" value="1"/>
</dbReference>
<reference evidence="14 15" key="1">
    <citation type="journal article" date="2020" name="ISME J.">
        <title>Comparative genomics reveals insights into cyanobacterial evolution and habitat adaptation.</title>
        <authorList>
            <person name="Chen M.Y."/>
            <person name="Teng W.K."/>
            <person name="Zhao L."/>
            <person name="Hu C.X."/>
            <person name="Zhou Y.K."/>
            <person name="Han B.P."/>
            <person name="Song L.R."/>
            <person name="Shu W.S."/>
        </authorList>
    </citation>
    <scope>NUCLEOTIDE SEQUENCE [LARGE SCALE GENOMIC DNA]</scope>
    <source>
        <strain evidence="14 15">FACHB-362</strain>
    </source>
</reference>
<keyword evidence="7 12" id="KW-0249">Electron transport</keyword>
<evidence type="ECO:0000256" key="8">
    <source>
        <dbReference type="ARBA" id="ARBA00023004"/>
    </source>
</evidence>
<comment type="subunit">
    <text evidence="12">PSII is composed of 1 copy each of membrane proteins PsbA, PsbB, PsbC, PsbD, PsbE, PsbF, PsbH, PsbI, PsbJ, PsbK, PsbL, PsbM, PsbT, PsbX, PsbY, PsbZ, Psb30/Ycf12, peripheral proteins PsbO, CyanoQ (PsbQ), PsbU, PsbV and a large number of cofactors. It forms dimeric complexes.</text>
</comment>
<sequence>MFRRLIGVVVITVLLTFQMLVGSATAVELDKATRTVQLNEQGDTVVFSVKQLEKGKRLFNDTCAQCHAGGVTKTNQNVGLEPQALAGATPKRNNIEGLVDYMKNPTTYDGEEEISEIHPSIKSADIFTEMRNLTDDDLKAIAGHVLIQPKVVGTKWGGGKIYY</sequence>
<keyword evidence="10 12" id="KW-0472">Membrane</keyword>
<dbReference type="InterPro" id="IPR016003">
    <property type="entry name" value="PsbV_cyt_c550-like"/>
</dbReference>
<evidence type="ECO:0000256" key="12">
    <source>
        <dbReference type="HAMAP-Rule" id="MF_01378"/>
    </source>
</evidence>
<evidence type="ECO:0000256" key="1">
    <source>
        <dbReference type="ARBA" id="ARBA00004170"/>
    </source>
</evidence>
<organism evidence="14 15">
    <name type="scientific">Anabaena catenula FACHB-362</name>
    <dbReference type="NCBI Taxonomy" id="2692877"/>
    <lineage>
        <taxon>Bacteria</taxon>
        <taxon>Bacillati</taxon>
        <taxon>Cyanobacteriota</taxon>
        <taxon>Cyanophyceae</taxon>
        <taxon>Nostocales</taxon>
        <taxon>Nostocaceae</taxon>
        <taxon>Anabaena</taxon>
    </lineage>
</organism>
<feature type="binding site" description="covalent" evidence="12">
    <location>
        <position position="63"/>
    </location>
    <ligand>
        <name>heme c</name>
        <dbReference type="ChEBI" id="CHEBI:61717"/>
    </ligand>
</feature>
<feature type="binding site" description="covalent" evidence="12">
    <location>
        <position position="66"/>
    </location>
    <ligand>
        <name>heme c</name>
        <dbReference type="ChEBI" id="CHEBI:61717"/>
    </ligand>
</feature>
<evidence type="ECO:0000256" key="10">
    <source>
        <dbReference type="ARBA" id="ARBA00023136"/>
    </source>
</evidence>
<evidence type="ECO:0000256" key="6">
    <source>
        <dbReference type="ARBA" id="ARBA00022723"/>
    </source>
</evidence>
<dbReference type="SUPFAM" id="SSF46626">
    <property type="entry name" value="Cytochrome c"/>
    <property type="match status" value="1"/>
</dbReference>
<dbReference type="InterPro" id="IPR036909">
    <property type="entry name" value="Cyt_c-like_dom_sf"/>
</dbReference>
<feature type="domain" description="Cytochrome c" evidence="13">
    <location>
        <begin position="50"/>
        <end position="149"/>
    </location>
</feature>
<dbReference type="PIRSF" id="PIRSF005890">
    <property type="entry name" value="Phot_II_cyt_c550"/>
    <property type="match status" value="1"/>
</dbReference>
<keyword evidence="9 12" id="KW-0793">Thylakoid</keyword>
<evidence type="ECO:0000256" key="11">
    <source>
        <dbReference type="ARBA" id="ARBA00023276"/>
    </source>
</evidence>
<dbReference type="Gene3D" id="1.10.760.10">
    <property type="entry name" value="Cytochrome c-like domain"/>
    <property type="match status" value="1"/>
</dbReference>
<evidence type="ECO:0000313" key="15">
    <source>
        <dbReference type="Proteomes" id="UP000660381"/>
    </source>
</evidence>
<comment type="cofactor">
    <cofactor evidence="12">
        <name>heme c</name>
        <dbReference type="ChEBI" id="CHEBI:61717"/>
    </cofactor>
    <text evidence="12">Binds 1 heme c group covalently per subunit.</text>
</comment>
<dbReference type="PROSITE" id="PS51007">
    <property type="entry name" value="CYTC"/>
    <property type="match status" value="1"/>
</dbReference>
<dbReference type="NCBIfam" id="TIGR03045">
    <property type="entry name" value="PS_II_C550"/>
    <property type="match status" value="1"/>
</dbReference>
<keyword evidence="4 12" id="KW-0602">Photosynthesis</keyword>
<dbReference type="RefSeq" id="WP_190908877.1">
    <property type="nucleotide sequence ID" value="NZ_JACJTQ010000059.1"/>
</dbReference>
<evidence type="ECO:0000256" key="7">
    <source>
        <dbReference type="ARBA" id="ARBA00022982"/>
    </source>
</evidence>
<evidence type="ECO:0000256" key="4">
    <source>
        <dbReference type="ARBA" id="ARBA00022531"/>
    </source>
</evidence>
<dbReference type="InterPro" id="IPR009056">
    <property type="entry name" value="Cyt_c-like_dom"/>
</dbReference>
<evidence type="ECO:0000256" key="9">
    <source>
        <dbReference type="ARBA" id="ARBA00023078"/>
    </source>
</evidence>
<dbReference type="EMBL" id="JACJTQ010000059">
    <property type="protein sequence ID" value="MBD2694743.1"/>
    <property type="molecule type" value="Genomic_DNA"/>
</dbReference>
<evidence type="ECO:0000313" key="14">
    <source>
        <dbReference type="EMBL" id="MBD2694743.1"/>
    </source>
</evidence>
<evidence type="ECO:0000256" key="5">
    <source>
        <dbReference type="ARBA" id="ARBA00022617"/>
    </source>
</evidence>
<feature type="binding site" description="axial binding residue" evidence="12">
    <location>
        <position position="118"/>
    </location>
    <ligand>
        <name>heme c</name>
        <dbReference type="ChEBI" id="CHEBI:61717"/>
    </ligand>
    <ligandPart>
        <name>Fe</name>
        <dbReference type="ChEBI" id="CHEBI:18248"/>
    </ligandPart>
</feature>
<keyword evidence="11 12" id="KW-0604">Photosystem II</keyword>
<comment type="function">
    <text evidence="12">One of the extrinsic, lumenal subunits of photosystem II (PSII). PSII is a light-driven water plastoquinone oxidoreductase, using light energy to abstract electrons from H(2)O, generating a proton gradient subsequently used for ATP formation. The extrinsic proteins stabilize the structure of photosystem II oxygen-evolving complex (OEC), the ion environment of oxygen evolution and protect the OEC against heat-induced inactivation. Low-potential cytochrome c that plays a role in the OEC of PSII.</text>
</comment>
<protein>
    <recommendedName>
        <fullName evidence="12">Photosystem II extrinsic protein V</fullName>
        <shortName evidence="12">PsbV</shortName>
    </recommendedName>
    <alternativeName>
        <fullName evidence="12">Cytochrome c-550</fullName>
    </alternativeName>
    <alternativeName>
        <fullName evidence="12">Cytochrome c550</fullName>
    </alternativeName>
    <alternativeName>
        <fullName evidence="12">Low-potential cytochrome c</fullName>
    </alternativeName>
</protein>
<comment type="subcellular location">
    <subcellularLocation>
        <location evidence="12">Cellular thylakoid membrane</location>
        <topology evidence="12">Peripheral membrane protein</topology>
        <orientation evidence="12">Lumenal side</orientation>
    </subcellularLocation>
    <subcellularLocation>
        <location evidence="1">Membrane</location>
        <topology evidence="1">Peripheral membrane protein</topology>
    </subcellularLocation>
    <text evidence="12">Associated with photosystem II at the lumenal side of the thylakoid membrane.</text>
</comment>
<keyword evidence="5 12" id="KW-0349">Heme</keyword>
<keyword evidence="6 12" id="KW-0479">Metal-binding</keyword>
<proteinExistence type="inferred from homology"/>
<dbReference type="InterPro" id="IPR029490">
    <property type="entry name" value="Cytochrom_C550"/>
</dbReference>
<gene>
    <name evidence="12" type="primary">psbV</name>
    <name evidence="14" type="ORF">H6G68_23900</name>
</gene>
<keyword evidence="15" id="KW-1185">Reference proteome</keyword>
<dbReference type="Proteomes" id="UP000660381">
    <property type="component" value="Unassembled WGS sequence"/>
</dbReference>
<evidence type="ECO:0000256" key="3">
    <source>
        <dbReference type="ARBA" id="ARBA00022448"/>
    </source>
</evidence>